<sequence>MKFSTMKSRFGLLPVDFHARVGVTENLINCGDRSPLNPVGENRIRPGQGGAGAGAGESHLGFLFPRHSISYHIPIYFTLQFHGNWLDQILARAKKASGFTSGFGI</sequence>
<protein>
    <submittedName>
        <fullName evidence="1">Uncharacterized protein</fullName>
    </submittedName>
</protein>
<evidence type="ECO:0000313" key="1">
    <source>
        <dbReference type="EMBL" id="KAK8581436.1"/>
    </source>
</evidence>
<reference evidence="1 2" key="1">
    <citation type="journal article" date="2024" name="G3 (Bethesda)">
        <title>Genome assembly of Hibiscus sabdariffa L. provides insights into metabolisms of medicinal natural products.</title>
        <authorList>
            <person name="Kim T."/>
        </authorList>
    </citation>
    <scope>NUCLEOTIDE SEQUENCE [LARGE SCALE GENOMIC DNA]</scope>
    <source>
        <strain evidence="1">TK-2024</strain>
        <tissue evidence="1">Old leaves</tissue>
    </source>
</reference>
<dbReference type="EMBL" id="JBBPBM010000006">
    <property type="protein sequence ID" value="KAK8581436.1"/>
    <property type="molecule type" value="Genomic_DNA"/>
</dbReference>
<gene>
    <name evidence="1" type="ORF">V6N12_071661</name>
</gene>
<name>A0ABR2FL23_9ROSI</name>
<keyword evidence="2" id="KW-1185">Reference proteome</keyword>
<proteinExistence type="predicted"/>
<dbReference type="Proteomes" id="UP001472677">
    <property type="component" value="Unassembled WGS sequence"/>
</dbReference>
<organism evidence="1 2">
    <name type="scientific">Hibiscus sabdariffa</name>
    <name type="common">roselle</name>
    <dbReference type="NCBI Taxonomy" id="183260"/>
    <lineage>
        <taxon>Eukaryota</taxon>
        <taxon>Viridiplantae</taxon>
        <taxon>Streptophyta</taxon>
        <taxon>Embryophyta</taxon>
        <taxon>Tracheophyta</taxon>
        <taxon>Spermatophyta</taxon>
        <taxon>Magnoliopsida</taxon>
        <taxon>eudicotyledons</taxon>
        <taxon>Gunneridae</taxon>
        <taxon>Pentapetalae</taxon>
        <taxon>rosids</taxon>
        <taxon>malvids</taxon>
        <taxon>Malvales</taxon>
        <taxon>Malvaceae</taxon>
        <taxon>Malvoideae</taxon>
        <taxon>Hibiscus</taxon>
    </lineage>
</organism>
<evidence type="ECO:0000313" key="2">
    <source>
        <dbReference type="Proteomes" id="UP001472677"/>
    </source>
</evidence>
<accession>A0ABR2FL23</accession>
<comment type="caution">
    <text evidence="1">The sequence shown here is derived from an EMBL/GenBank/DDBJ whole genome shotgun (WGS) entry which is preliminary data.</text>
</comment>